<sequence>MSSPVSDPVPQFDVFTNPGRQRDAIPFVVALQNGRYEHAPTRLVAALISARAIAVEEHHLAPRFTVLGRPVVLDVFNLATVPAARLGPVMASLADEDSRARLGRALDEFLSQA</sequence>
<evidence type="ECO:0000256" key="1">
    <source>
        <dbReference type="ARBA" id="ARBA00005230"/>
    </source>
</evidence>
<evidence type="ECO:0000256" key="5">
    <source>
        <dbReference type="ARBA" id="ARBA00023163"/>
    </source>
</evidence>
<protein>
    <recommendedName>
        <fullName evidence="2">Toxin CcdB</fullName>
    </recommendedName>
    <alternativeName>
        <fullName evidence="7">Cytotoxic protein CcdB</fullName>
    </alternativeName>
    <alternativeName>
        <fullName evidence="6">Protein LetD</fullName>
    </alternativeName>
</protein>
<dbReference type="InterPro" id="IPR002712">
    <property type="entry name" value="CcdB"/>
</dbReference>
<keyword evidence="5" id="KW-0804">Transcription</keyword>
<dbReference type="EMBL" id="JALBUU010000028">
    <property type="protein sequence ID" value="MCI0755263.1"/>
    <property type="molecule type" value="Genomic_DNA"/>
</dbReference>
<proteinExistence type="inferred from homology"/>
<comment type="caution">
    <text evidence="8">The sequence shown here is derived from an EMBL/GenBank/DDBJ whole genome shotgun (WGS) entry which is preliminary data.</text>
</comment>
<dbReference type="Proteomes" id="UP001201985">
    <property type="component" value="Unassembled WGS sequence"/>
</dbReference>
<keyword evidence="4" id="KW-0805">Transcription regulation</keyword>
<dbReference type="InterPro" id="IPR011067">
    <property type="entry name" value="Plasmid_toxin/cell-grow_inhib"/>
</dbReference>
<dbReference type="Pfam" id="PF01845">
    <property type="entry name" value="CcdB"/>
    <property type="match status" value="1"/>
</dbReference>
<organism evidence="8 9">
    <name type="scientific">Teichococcus vastitatis</name>
    <dbReference type="NCBI Taxonomy" id="2307076"/>
    <lineage>
        <taxon>Bacteria</taxon>
        <taxon>Pseudomonadati</taxon>
        <taxon>Pseudomonadota</taxon>
        <taxon>Alphaproteobacteria</taxon>
        <taxon>Acetobacterales</taxon>
        <taxon>Roseomonadaceae</taxon>
        <taxon>Roseomonas</taxon>
    </lineage>
</organism>
<evidence type="ECO:0000256" key="7">
    <source>
        <dbReference type="ARBA" id="ARBA00033135"/>
    </source>
</evidence>
<accession>A0ABS9W7R6</accession>
<dbReference type="Gene3D" id="2.30.30.110">
    <property type="match status" value="1"/>
</dbReference>
<keyword evidence="3" id="KW-0678">Repressor</keyword>
<dbReference type="SUPFAM" id="SSF50118">
    <property type="entry name" value="Cell growth inhibitor/plasmid maintenance toxic component"/>
    <property type="match status" value="1"/>
</dbReference>
<evidence type="ECO:0000256" key="6">
    <source>
        <dbReference type="ARBA" id="ARBA00029628"/>
    </source>
</evidence>
<evidence type="ECO:0000313" key="8">
    <source>
        <dbReference type="EMBL" id="MCI0755263.1"/>
    </source>
</evidence>
<comment type="similarity">
    <text evidence="1">Belongs to the CcdB toxin family.</text>
</comment>
<evidence type="ECO:0000313" key="9">
    <source>
        <dbReference type="Proteomes" id="UP001201985"/>
    </source>
</evidence>
<evidence type="ECO:0000256" key="3">
    <source>
        <dbReference type="ARBA" id="ARBA00022491"/>
    </source>
</evidence>
<dbReference type="RefSeq" id="WP_157985864.1">
    <property type="nucleotide sequence ID" value="NZ_JALBUU010000028.1"/>
</dbReference>
<name>A0ABS9W7R6_9PROT</name>
<evidence type="ECO:0000256" key="4">
    <source>
        <dbReference type="ARBA" id="ARBA00023015"/>
    </source>
</evidence>
<keyword evidence="9" id="KW-1185">Reference proteome</keyword>
<evidence type="ECO:0000256" key="2">
    <source>
        <dbReference type="ARBA" id="ARBA00015075"/>
    </source>
</evidence>
<gene>
    <name evidence="8" type="ORF">MON41_16205</name>
</gene>
<reference evidence="8 9" key="1">
    <citation type="submission" date="2022-03" db="EMBL/GenBank/DDBJ databases">
        <title>Complete genome analysis of Roseomonas KG 17.1 : a prolific producer of plant growth promoters.</title>
        <authorList>
            <person name="Saadouli I."/>
            <person name="Najjari A."/>
            <person name="Mosbah A."/>
            <person name="Ouzari H.I."/>
        </authorList>
    </citation>
    <scope>NUCLEOTIDE SEQUENCE [LARGE SCALE GENOMIC DNA]</scope>
    <source>
        <strain evidence="8 9">KG17-1</strain>
    </source>
</reference>